<organism evidence="3 4">
    <name type="scientific">Maricaulis maris</name>
    <dbReference type="NCBI Taxonomy" id="74318"/>
    <lineage>
        <taxon>Bacteria</taxon>
        <taxon>Pseudomonadati</taxon>
        <taxon>Pseudomonadota</taxon>
        <taxon>Alphaproteobacteria</taxon>
        <taxon>Maricaulales</taxon>
        <taxon>Maricaulaceae</taxon>
        <taxon>Maricaulis</taxon>
    </lineage>
</organism>
<dbReference type="AlphaFoldDB" id="A0A495DP99"/>
<dbReference type="GO" id="GO:0016853">
    <property type="term" value="F:isomerase activity"/>
    <property type="evidence" value="ECO:0007669"/>
    <property type="project" value="UniProtKB-KW"/>
</dbReference>
<dbReference type="OrthoDB" id="9788221at2"/>
<comment type="caution">
    <text evidence="3">The sequence shown here is derived from an EMBL/GenBank/DDBJ whole genome shotgun (WGS) entry which is preliminary data.</text>
</comment>
<accession>A0A495DP99</accession>
<name>A0A495DP99_9PROT</name>
<dbReference type="RefSeq" id="WP_121209928.1">
    <property type="nucleotide sequence ID" value="NZ_RBIM01000001.1"/>
</dbReference>
<gene>
    <name evidence="3" type="ORF">C7435_0565</name>
</gene>
<dbReference type="PANTHER" id="PTHR13774">
    <property type="entry name" value="PHENAZINE BIOSYNTHESIS PROTEIN"/>
    <property type="match status" value="1"/>
</dbReference>
<comment type="similarity">
    <text evidence="1">Belongs to the PhzF family.</text>
</comment>
<proteinExistence type="inferred from homology"/>
<evidence type="ECO:0000256" key="2">
    <source>
        <dbReference type="PIRSR" id="PIRSR016184-1"/>
    </source>
</evidence>
<dbReference type="PIRSF" id="PIRSF016184">
    <property type="entry name" value="PhzC_PhzF"/>
    <property type="match status" value="1"/>
</dbReference>
<dbReference type="InterPro" id="IPR003719">
    <property type="entry name" value="Phenazine_PhzF-like"/>
</dbReference>
<dbReference type="Proteomes" id="UP000273675">
    <property type="component" value="Unassembled WGS sequence"/>
</dbReference>
<sequence length="306" mass="32352">MTHRYAIFDVFTDQALAGNPLAVVFGADDLDDVAMQAIAGEFNLSETVFITEPRGRDADYGLRIFTPREELPFAGHPTIGATVALTLASGAAEGTRKRFVLEETVGDVTADGRVNGPRHGSARFFAPKLPEQVGELPDYAAIASALGLQTGDLLDTPITGGIWSAGVPFAVIPVRDPARLSAIKLDLSAFEDVFGGDDPVCALVVAKATLTEHTTDWRVRMFGPHLGITEDPATGGAAAAFAGLISQQAGLGEGEHGVDIYQGVEMGRPSLIRLRLKHENGKLTDLMLGGDAVKIAEGELFSQSLR</sequence>
<dbReference type="EMBL" id="RBIM01000001">
    <property type="protein sequence ID" value="RKR04121.1"/>
    <property type="molecule type" value="Genomic_DNA"/>
</dbReference>
<dbReference type="Pfam" id="PF02567">
    <property type="entry name" value="PhzC-PhzF"/>
    <property type="match status" value="1"/>
</dbReference>
<feature type="active site" evidence="2">
    <location>
        <position position="46"/>
    </location>
</feature>
<reference evidence="3 4" key="1">
    <citation type="submission" date="2018-10" db="EMBL/GenBank/DDBJ databases">
        <title>Genomic Encyclopedia of Type Strains, Phase IV (KMG-IV): sequencing the most valuable type-strain genomes for metagenomic binning, comparative biology and taxonomic classification.</title>
        <authorList>
            <person name="Goeker M."/>
        </authorList>
    </citation>
    <scope>NUCLEOTIDE SEQUENCE [LARGE SCALE GENOMIC DNA]</scope>
    <source>
        <strain evidence="3 4">DSM 4734</strain>
    </source>
</reference>
<evidence type="ECO:0000313" key="4">
    <source>
        <dbReference type="Proteomes" id="UP000273675"/>
    </source>
</evidence>
<dbReference type="PANTHER" id="PTHR13774:SF32">
    <property type="entry name" value="ANTISENSE-ENHANCING SEQUENCE 1"/>
    <property type="match status" value="1"/>
</dbReference>
<evidence type="ECO:0000313" key="3">
    <source>
        <dbReference type="EMBL" id="RKR04121.1"/>
    </source>
</evidence>
<evidence type="ECO:0000256" key="1">
    <source>
        <dbReference type="ARBA" id="ARBA00008270"/>
    </source>
</evidence>
<dbReference type="NCBIfam" id="TIGR00654">
    <property type="entry name" value="PhzF_family"/>
    <property type="match status" value="1"/>
</dbReference>
<keyword evidence="3" id="KW-0413">Isomerase</keyword>
<dbReference type="GO" id="GO:0005737">
    <property type="term" value="C:cytoplasm"/>
    <property type="evidence" value="ECO:0007669"/>
    <property type="project" value="TreeGrafter"/>
</dbReference>
<dbReference type="SUPFAM" id="SSF54506">
    <property type="entry name" value="Diaminopimelate epimerase-like"/>
    <property type="match status" value="1"/>
</dbReference>
<protein>
    <submittedName>
        <fullName evidence="3">Trans-2,3-dihydro-3-hydroxyanthranilate isomerase</fullName>
    </submittedName>
</protein>
<dbReference type="Gene3D" id="3.10.310.10">
    <property type="entry name" value="Diaminopimelate Epimerase, Chain A, domain 1"/>
    <property type="match status" value="2"/>
</dbReference>